<dbReference type="EMBL" id="VUJU01000045">
    <property type="protein sequence ID" value="KAF0773624.1"/>
    <property type="molecule type" value="Genomic_DNA"/>
</dbReference>
<keyword evidence="2" id="KW-1185">Reference proteome</keyword>
<proteinExistence type="predicted"/>
<accession>A0A6G0ZPX3</accession>
<organism evidence="1 2">
    <name type="scientific">Aphis craccivora</name>
    <name type="common">Cowpea aphid</name>
    <dbReference type="NCBI Taxonomy" id="307492"/>
    <lineage>
        <taxon>Eukaryota</taxon>
        <taxon>Metazoa</taxon>
        <taxon>Ecdysozoa</taxon>
        <taxon>Arthropoda</taxon>
        <taxon>Hexapoda</taxon>
        <taxon>Insecta</taxon>
        <taxon>Pterygota</taxon>
        <taxon>Neoptera</taxon>
        <taxon>Paraneoptera</taxon>
        <taxon>Hemiptera</taxon>
        <taxon>Sternorrhyncha</taxon>
        <taxon>Aphidomorpha</taxon>
        <taxon>Aphidoidea</taxon>
        <taxon>Aphididae</taxon>
        <taxon>Aphidini</taxon>
        <taxon>Aphis</taxon>
        <taxon>Aphis</taxon>
    </lineage>
</organism>
<sequence>MHSKVFPDSESTNCPLMNNCFANCNFILLTSTTTGSYSTRILSSVEPLDLLTKVLQKSEKTGDMYTSSFLSVNFNLSLISSINLTTSIDPAPD</sequence>
<evidence type="ECO:0000313" key="2">
    <source>
        <dbReference type="Proteomes" id="UP000478052"/>
    </source>
</evidence>
<reference evidence="1 2" key="1">
    <citation type="submission" date="2019-08" db="EMBL/GenBank/DDBJ databases">
        <title>Whole genome of Aphis craccivora.</title>
        <authorList>
            <person name="Voronova N.V."/>
            <person name="Shulinski R.S."/>
            <person name="Bandarenka Y.V."/>
            <person name="Zhorov D.G."/>
            <person name="Warner D."/>
        </authorList>
    </citation>
    <scope>NUCLEOTIDE SEQUENCE [LARGE SCALE GENOMIC DNA]</scope>
    <source>
        <strain evidence="1">180601</strain>
        <tissue evidence="1">Whole Body</tissue>
    </source>
</reference>
<gene>
    <name evidence="1" type="ORF">FWK35_00004553</name>
</gene>
<name>A0A6G0ZPX3_APHCR</name>
<protein>
    <submittedName>
        <fullName evidence="1">Uncharacterized protein</fullName>
    </submittedName>
</protein>
<evidence type="ECO:0000313" key="1">
    <source>
        <dbReference type="EMBL" id="KAF0773624.1"/>
    </source>
</evidence>
<dbReference type="Proteomes" id="UP000478052">
    <property type="component" value="Unassembled WGS sequence"/>
</dbReference>
<comment type="caution">
    <text evidence="1">The sequence shown here is derived from an EMBL/GenBank/DDBJ whole genome shotgun (WGS) entry which is preliminary data.</text>
</comment>
<dbReference type="AlphaFoldDB" id="A0A6G0ZPX3"/>